<feature type="region of interest" description="Disordered" evidence="1">
    <location>
        <begin position="168"/>
        <end position="214"/>
    </location>
</feature>
<gene>
    <name evidence="2" type="primary">HJURP</name>
</gene>
<dbReference type="PANTHER" id="PTHR15992:SF5">
    <property type="entry name" value="HOLLIDAY JUNCTION RECOGNITION PROTEIN"/>
    <property type="match status" value="1"/>
</dbReference>
<dbReference type="PANTHER" id="PTHR15992">
    <property type="entry name" value="HOLLIDAY JUNCTION RECOGNITION PROTEIN"/>
    <property type="match status" value="1"/>
</dbReference>
<keyword evidence="3" id="KW-1185">Reference proteome</keyword>
<dbReference type="AlphaFoldDB" id="A0A6I8N3D1"/>
<name>A0A6I8N3D1_ORNAN</name>
<feature type="region of interest" description="Disordered" evidence="1">
    <location>
        <begin position="598"/>
        <end position="646"/>
    </location>
</feature>
<evidence type="ECO:0000256" key="1">
    <source>
        <dbReference type="SAM" id="MobiDB-lite"/>
    </source>
</evidence>
<reference evidence="2" key="2">
    <citation type="submission" date="2025-09" db="UniProtKB">
        <authorList>
            <consortium name="Ensembl"/>
        </authorList>
    </citation>
    <scope>IDENTIFICATION</scope>
    <source>
        <strain evidence="2">Glennie</strain>
    </source>
</reference>
<evidence type="ECO:0000313" key="3">
    <source>
        <dbReference type="Proteomes" id="UP000002279"/>
    </source>
</evidence>
<dbReference type="Ensembl" id="ENSOANT00000076067.1">
    <property type="protein sequence ID" value="ENSOANP00000035604.1"/>
    <property type="gene ID" value="ENSOANG00000047250.1"/>
</dbReference>
<sequence length="784" mass="89056">MWQYNHAFEDDVIVCLETLTYNTPVGPKVWGETPQKIKKRNKTQEAPVESNSQLYEENPVPSRDAENSSGDVTSDVECDNVEVTLIGKQLKTINLEGKTCSFHESFSCHAALERPAQNEIKKKRLVSVDVLLQNDERNYPKWIELTDTGEAKPVRTIISSVNISTKSLPGYHDNASGRNPESPQKHTSSSLQELDPSCRSSVNKEVVPQNQRLHRDEEASGNFYVDQYLTANEECTWSDVTLQDLYPDMVNSMSRIVRASLKRTSNSQNKYSFKARLSRRYKLNNTIARLENSRKEKLDLHWRSSKKFPFPYNLSKKMINEENHQKQLSDLPCSEPCTDFEASEVVIGARSIDSGSSRKTGSCEILQSTTFPSFSLGLEDVPLDGSPYGASKLSPHSKWDPIRSKQSFQKYPSLESVVGSSTAFDSMDVGKVDSVTSCGISTLRSPTCKLNLPNMRISGEGLSSWKWKTLRNAHLQRSHSLPSSPNKDLVPGPWKYDDAFERIFHEYFPSEPQKSLTPKIKSSPLRQFGHLWLKRSPRKDEDEFENCFRKYFPRDPLKSERTWRASNPKLFVEKARLVETHWRILAPLRKFNQEYGLKESQRTSPQQNAREIPVPQTVNKLQSPVQTSPGTTRIKRETHFHCDPSLLSPAKRQKNILRSTFPKEHNHQQEHGRDCSTEVTGMIPKTWQSCNSPKLESENMNSRGLTSPMANQHGSPCTFTKESGTSGACGLNRRQIFGSPGQKLQPSASRKLSYSDGRERRSIAYLNSMSVEDPEEAFLEGYLF</sequence>
<feature type="region of interest" description="Disordered" evidence="1">
    <location>
        <begin position="30"/>
        <end position="74"/>
    </location>
</feature>
<feature type="region of interest" description="Disordered" evidence="1">
    <location>
        <begin position="737"/>
        <end position="756"/>
    </location>
</feature>
<feature type="compositionally biased region" description="Polar residues" evidence="1">
    <location>
        <begin position="176"/>
        <end position="211"/>
    </location>
</feature>
<dbReference type="Gene3D" id="6.10.250.2320">
    <property type="match status" value="1"/>
</dbReference>
<proteinExistence type="predicted"/>
<reference evidence="2" key="1">
    <citation type="submission" date="2025-08" db="UniProtKB">
        <authorList>
            <consortium name="Ensembl"/>
        </authorList>
    </citation>
    <scope>IDENTIFICATION</scope>
    <source>
        <strain evidence="2">Glennie</strain>
    </source>
</reference>
<protein>
    <submittedName>
        <fullName evidence="2">Holliday junction recognition protein</fullName>
    </submittedName>
</protein>
<feature type="compositionally biased region" description="Polar residues" evidence="1">
    <location>
        <begin position="616"/>
        <end position="631"/>
    </location>
</feature>
<organism evidence="2 3">
    <name type="scientific">Ornithorhynchus anatinus</name>
    <name type="common">Duckbill platypus</name>
    <dbReference type="NCBI Taxonomy" id="9258"/>
    <lineage>
        <taxon>Eukaryota</taxon>
        <taxon>Metazoa</taxon>
        <taxon>Chordata</taxon>
        <taxon>Craniata</taxon>
        <taxon>Vertebrata</taxon>
        <taxon>Euteleostomi</taxon>
        <taxon>Mammalia</taxon>
        <taxon>Monotremata</taxon>
        <taxon>Ornithorhynchidae</taxon>
        <taxon>Ornithorhynchus</taxon>
    </lineage>
</organism>
<feature type="compositionally biased region" description="Polar residues" evidence="1">
    <location>
        <begin position="742"/>
        <end position="752"/>
    </location>
</feature>
<dbReference type="GeneTree" id="ENSGT00390000005575"/>
<accession>A0A6I8N3D1</accession>
<evidence type="ECO:0000313" key="2">
    <source>
        <dbReference type="Ensembl" id="ENSOANP00000035604.1"/>
    </source>
</evidence>
<dbReference type="Proteomes" id="UP000002279">
    <property type="component" value="Unplaced"/>
</dbReference>